<dbReference type="AlphaFoldDB" id="L1MGV1"/>
<name>L1MGV1_9CORY</name>
<organism evidence="1 2">
    <name type="scientific">Corynebacterium durum F0235</name>
    <dbReference type="NCBI Taxonomy" id="1035195"/>
    <lineage>
        <taxon>Bacteria</taxon>
        <taxon>Bacillati</taxon>
        <taxon>Actinomycetota</taxon>
        <taxon>Actinomycetes</taxon>
        <taxon>Mycobacteriales</taxon>
        <taxon>Corynebacteriaceae</taxon>
        <taxon>Corynebacterium</taxon>
    </lineage>
</organism>
<proteinExistence type="predicted"/>
<evidence type="ECO:0000313" key="1">
    <source>
        <dbReference type="EMBL" id="EKX90156.1"/>
    </source>
</evidence>
<sequence>MSSLTLLIFWYLPHGFWFSVEDTMFLKATTHKPKMKVLTNPHKWA</sequence>
<comment type="caution">
    <text evidence="1">The sequence shown here is derived from an EMBL/GenBank/DDBJ whole genome shotgun (WGS) entry which is preliminary data.</text>
</comment>
<accession>L1MGV1</accession>
<protein>
    <submittedName>
        <fullName evidence="1">Uncharacterized protein</fullName>
    </submittedName>
</protein>
<evidence type="ECO:0000313" key="2">
    <source>
        <dbReference type="Proteomes" id="UP000010445"/>
    </source>
</evidence>
<reference evidence="1 2" key="1">
    <citation type="submission" date="2012-05" db="EMBL/GenBank/DDBJ databases">
        <authorList>
            <person name="Weinstock G."/>
            <person name="Sodergren E."/>
            <person name="Lobos E.A."/>
            <person name="Fulton L."/>
            <person name="Fulton R."/>
            <person name="Courtney L."/>
            <person name="Fronick C."/>
            <person name="O'Laughlin M."/>
            <person name="Godfrey J."/>
            <person name="Wilson R.M."/>
            <person name="Miner T."/>
            <person name="Farmer C."/>
            <person name="Delehaunty K."/>
            <person name="Cordes M."/>
            <person name="Minx P."/>
            <person name="Tomlinson C."/>
            <person name="Chen J."/>
            <person name="Wollam A."/>
            <person name="Pepin K.H."/>
            <person name="Bhonagiri V."/>
            <person name="Zhang X."/>
            <person name="Suruliraj S."/>
            <person name="Warren W."/>
            <person name="Mitreva M."/>
            <person name="Mardis E.R."/>
            <person name="Wilson R.K."/>
        </authorList>
    </citation>
    <scope>NUCLEOTIDE SEQUENCE [LARGE SCALE GENOMIC DNA]</scope>
    <source>
        <strain evidence="1 2">F0235</strain>
    </source>
</reference>
<keyword evidence="2" id="KW-1185">Reference proteome</keyword>
<dbReference type="Proteomes" id="UP000010445">
    <property type="component" value="Unassembled WGS sequence"/>
</dbReference>
<dbReference type="HOGENOM" id="CLU_3198622_0_0_11"/>
<gene>
    <name evidence="1" type="ORF">HMPREF9997_01371</name>
</gene>
<dbReference type="EMBL" id="AMEM01000018">
    <property type="protein sequence ID" value="EKX90156.1"/>
    <property type="molecule type" value="Genomic_DNA"/>
</dbReference>